<protein>
    <submittedName>
        <fullName evidence="2">Uncharacterized protein</fullName>
    </submittedName>
</protein>
<dbReference type="EMBL" id="JBFXLT010000312">
    <property type="protein sequence ID" value="KAL2801572.1"/>
    <property type="molecule type" value="Genomic_DNA"/>
</dbReference>
<comment type="caution">
    <text evidence="2">The sequence shown here is derived from an EMBL/GenBank/DDBJ whole genome shotgun (WGS) entry which is preliminary data.</text>
</comment>
<sequence>MEHWDPNSPLSKEDQKRSLVERWIKLGERGRRQYFQPLVYEHEIPDHVPRDLLTPKERAFDGQYSKILWVRTWLGEQDDLQSRLAADIDYRKLCFFALKSCNKKLEGAEFLNEHFLFETPDIAPSDLLDGDVLATPWSTPSWLVSALTHCPDQLSGVSIYGDDTEYDKVDGDQMLLVCIADRKACKDGYVLLVGVNHKGQILPYRVRERAAFMFLLINDWDEDGIELREIFAQSKHADEDEELYLEMNDGWSFSSTCPQRWQSRLKSATRRHNRLSGTENHSQRTPTQT</sequence>
<organism evidence="2 3">
    <name type="scientific">Aspergillus granulosus</name>
    <dbReference type="NCBI Taxonomy" id="176169"/>
    <lineage>
        <taxon>Eukaryota</taxon>
        <taxon>Fungi</taxon>
        <taxon>Dikarya</taxon>
        <taxon>Ascomycota</taxon>
        <taxon>Pezizomycotina</taxon>
        <taxon>Eurotiomycetes</taxon>
        <taxon>Eurotiomycetidae</taxon>
        <taxon>Eurotiales</taxon>
        <taxon>Aspergillaceae</taxon>
        <taxon>Aspergillus</taxon>
        <taxon>Aspergillus subgen. Nidulantes</taxon>
    </lineage>
</organism>
<evidence type="ECO:0000313" key="3">
    <source>
        <dbReference type="Proteomes" id="UP001610334"/>
    </source>
</evidence>
<dbReference type="Proteomes" id="UP001610334">
    <property type="component" value="Unassembled WGS sequence"/>
</dbReference>
<proteinExistence type="predicted"/>
<accession>A0ABR4GRM2</accession>
<feature type="region of interest" description="Disordered" evidence="1">
    <location>
        <begin position="268"/>
        <end position="289"/>
    </location>
</feature>
<evidence type="ECO:0000256" key="1">
    <source>
        <dbReference type="SAM" id="MobiDB-lite"/>
    </source>
</evidence>
<gene>
    <name evidence="2" type="ORF">BJX63DRAFT_426650</name>
</gene>
<evidence type="ECO:0000313" key="2">
    <source>
        <dbReference type="EMBL" id="KAL2801572.1"/>
    </source>
</evidence>
<reference evidence="2 3" key="1">
    <citation type="submission" date="2024-07" db="EMBL/GenBank/DDBJ databases">
        <title>Section-level genome sequencing and comparative genomics of Aspergillus sections Usti and Cavernicolus.</title>
        <authorList>
            <consortium name="Lawrence Berkeley National Laboratory"/>
            <person name="Nybo J.L."/>
            <person name="Vesth T.C."/>
            <person name="Theobald S."/>
            <person name="Frisvad J.C."/>
            <person name="Larsen T.O."/>
            <person name="Kjaerboelling I."/>
            <person name="Rothschild-Mancinelli K."/>
            <person name="Lyhne E.K."/>
            <person name="Kogle M.E."/>
            <person name="Barry K."/>
            <person name="Clum A."/>
            <person name="Na H."/>
            <person name="Ledsgaard L."/>
            <person name="Lin J."/>
            <person name="Lipzen A."/>
            <person name="Kuo A."/>
            <person name="Riley R."/>
            <person name="Mondo S."/>
            <person name="Labutti K."/>
            <person name="Haridas S."/>
            <person name="Pangalinan J."/>
            <person name="Salamov A.A."/>
            <person name="Simmons B.A."/>
            <person name="Magnuson J.K."/>
            <person name="Chen J."/>
            <person name="Drula E."/>
            <person name="Henrissat B."/>
            <person name="Wiebenga A."/>
            <person name="Lubbers R.J."/>
            <person name="Gomes A.C."/>
            <person name="Makela M.R."/>
            <person name="Stajich J."/>
            <person name="Grigoriev I.V."/>
            <person name="Mortensen U.H."/>
            <person name="De Vries R.P."/>
            <person name="Baker S.E."/>
            <person name="Andersen M.R."/>
        </authorList>
    </citation>
    <scope>NUCLEOTIDE SEQUENCE [LARGE SCALE GENOMIC DNA]</scope>
    <source>
        <strain evidence="2 3">CBS 588.65</strain>
    </source>
</reference>
<name>A0ABR4GRM2_9EURO</name>
<feature type="compositionally biased region" description="Polar residues" evidence="1">
    <location>
        <begin position="275"/>
        <end position="289"/>
    </location>
</feature>
<keyword evidence="3" id="KW-1185">Reference proteome</keyword>